<dbReference type="EMBL" id="VDEP01000102">
    <property type="protein sequence ID" value="KAA1131920.1"/>
    <property type="molecule type" value="Genomic_DNA"/>
</dbReference>
<evidence type="ECO:0000313" key="2">
    <source>
        <dbReference type="EMBL" id="KAA1096516.1"/>
    </source>
</evidence>
<reference evidence="4 5" key="1">
    <citation type="submission" date="2019-05" db="EMBL/GenBank/DDBJ databases">
        <title>Emergence of the Ug99 lineage of the wheat stem rust pathogen through somatic hybridization.</title>
        <authorList>
            <person name="Li F."/>
            <person name="Upadhyaya N.M."/>
            <person name="Sperschneider J."/>
            <person name="Matny O."/>
            <person name="Nguyen-Phuc H."/>
            <person name="Mago R."/>
            <person name="Raley C."/>
            <person name="Miller M.E."/>
            <person name="Silverstein K.A.T."/>
            <person name="Henningsen E."/>
            <person name="Hirsch C.D."/>
            <person name="Visser B."/>
            <person name="Pretorius Z.A."/>
            <person name="Steffenson B.J."/>
            <person name="Schwessinger B."/>
            <person name="Dodds P.N."/>
            <person name="Figueroa M."/>
        </authorList>
    </citation>
    <scope>NUCLEOTIDE SEQUENCE [LARGE SCALE GENOMIC DNA]</scope>
    <source>
        <strain evidence="2">21-0</strain>
        <strain evidence="3 5">Ug99</strain>
    </source>
</reference>
<keyword evidence="4" id="KW-1185">Reference proteome</keyword>
<evidence type="ECO:0000256" key="1">
    <source>
        <dbReference type="SAM" id="SignalP"/>
    </source>
</evidence>
<dbReference type="Proteomes" id="UP000325313">
    <property type="component" value="Unassembled WGS sequence"/>
</dbReference>
<feature type="signal peptide" evidence="1">
    <location>
        <begin position="1"/>
        <end position="34"/>
    </location>
</feature>
<evidence type="ECO:0000313" key="3">
    <source>
        <dbReference type="EMBL" id="KAA1131920.1"/>
    </source>
</evidence>
<dbReference type="EMBL" id="VSWC01000067">
    <property type="protein sequence ID" value="KAA1096516.1"/>
    <property type="molecule type" value="Genomic_DNA"/>
</dbReference>
<evidence type="ECO:0008006" key="6">
    <source>
        <dbReference type="Google" id="ProtNLM"/>
    </source>
</evidence>
<proteinExistence type="predicted"/>
<sequence>MFLMNCFPKASLGLALLPYLVVILHLAQVAPVDARWLCVPHFDDQPGKTTAFCWVTEHKKVTCQKNKCVPFYHQGSPFGSLKFTGCENSQAKKTGVTVLNPRNYHHYSNGDEASHHKGYVAAFDVPSDLWYNCAYEANYDNMDAYICSDCI</sequence>
<evidence type="ECO:0000313" key="4">
    <source>
        <dbReference type="Proteomes" id="UP000324748"/>
    </source>
</evidence>
<gene>
    <name evidence="2" type="ORF">PGT21_018915</name>
    <name evidence="3" type="ORF">PGTUg99_033787</name>
</gene>
<protein>
    <recommendedName>
        <fullName evidence="6">Secreted protein</fullName>
    </recommendedName>
</protein>
<organism evidence="2 4">
    <name type="scientific">Puccinia graminis f. sp. tritici</name>
    <dbReference type="NCBI Taxonomy" id="56615"/>
    <lineage>
        <taxon>Eukaryota</taxon>
        <taxon>Fungi</taxon>
        <taxon>Dikarya</taxon>
        <taxon>Basidiomycota</taxon>
        <taxon>Pucciniomycotina</taxon>
        <taxon>Pucciniomycetes</taxon>
        <taxon>Pucciniales</taxon>
        <taxon>Pucciniaceae</taxon>
        <taxon>Puccinia</taxon>
    </lineage>
</organism>
<evidence type="ECO:0000313" key="5">
    <source>
        <dbReference type="Proteomes" id="UP000325313"/>
    </source>
</evidence>
<feature type="chain" id="PRO_5036137678" description="Secreted protein" evidence="1">
    <location>
        <begin position="35"/>
        <end position="151"/>
    </location>
</feature>
<name>A0A5B0P6A5_PUCGR</name>
<comment type="caution">
    <text evidence="2">The sequence shown here is derived from an EMBL/GenBank/DDBJ whole genome shotgun (WGS) entry which is preliminary data.</text>
</comment>
<keyword evidence="1" id="KW-0732">Signal</keyword>
<dbReference type="AlphaFoldDB" id="A0A5B0P6A5"/>
<accession>A0A5B0P6A5</accession>
<dbReference type="Proteomes" id="UP000324748">
    <property type="component" value="Unassembled WGS sequence"/>
</dbReference>